<accession>A0A839UFZ4</accession>
<evidence type="ECO:0000313" key="1">
    <source>
        <dbReference type="EMBL" id="MBB3147732.1"/>
    </source>
</evidence>
<keyword evidence="2" id="KW-1185">Reference proteome</keyword>
<name>A0A839UFZ4_9HYPH</name>
<proteinExistence type="predicted"/>
<evidence type="ECO:0000313" key="2">
    <source>
        <dbReference type="Proteomes" id="UP000554520"/>
    </source>
</evidence>
<sequence length="56" mass="5990">MIPVEFASVPGVGVSIIFQPGAGHYASCNGLQRFTETDFLHGANAVDEESVYCLML</sequence>
<dbReference type="AlphaFoldDB" id="A0A839UFZ4"/>
<reference evidence="1 2" key="1">
    <citation type="submission" date="2020-08" db="EMBL/GenBank/DDBJ databases">
        <title>Genomic Encyclopedia of Type Strains, Phase III (KMG-III): the genomes of soil and plant-associated and newly described type strains.</title>
        <authorList>
            <person name="Whitman W."/>
        </authorList>
    </citation>
    <scope>NUCLEOTIDE SEQUENCE [LARGE SCALE GENOMIC DNA]</scope>
    <source>
        <strain evidence="1 2">CECT 7015</strain>
    </source>
</reference>
<protein>
    <submittedName>
        <fullName evidence="1">Uncharacterized protein</fullName>
    </submittedName>
</protein>
<gene>
    <name evidence="1" type="ORF">FHS21_004164</name>
</gene>
<organism evidence="1 2">
    <name type="scientific">Phyllobacterium trifolii</name>
    <dbReference type="NCBI Taxonomy" id="300193"/>
    <lineage>
        <taxon>Bacteria</taxon>
        <taxon>Pseudomonadati</taxon>
        <taxon>Pseudomonadota</taxon>
        <taxon>Alphaproteobacteria</taxon>
        <taxon>Hyphomicrobiales</taxon>
        <taxon>Phyllobacteriaceae</taxon>
        <taxon>Phyllobacterium</taxon>
    </lineage>
</organism>
<dbReference type="EMBL" id="JACHXN010000014">
    <property type="protein sequence ID" value="MBB3147732.1"/>
    <property type="molecule type" value="Genomic_DNA"/>
</dbReference>
<dbReference type="Proteomes" id="UP000554520">
    <property type="component" value="Unassembled WGS sequence"/>
</dbReference>
<comment type="caution">
    <text evidence="1">The sequence shown here is derived from an EMBL/GenBank/DDBJ whole genome shotgun (WGS) entry which is preliminary data.</text>
</comment>